<dbReference type="EMBL" id="QRID01000010">
    <property type="protein sequence ID" value="RHG27714.1"/>
    <property type="molecule type" value="Genomic_DNA"/>
</dbReference>
<gene>
    <name evidence="3" type="primary">sleB_3</name>
    <name evidence="5" type="ORF">DW264_11520</name>
    <name evidence="4" type="ORF">DW856_18135</name>
    <name evidence="3" type="ORF">ERS852572_03123</name>
</gene>
<dbReference type="Gene3D" id="1.10.10.2520">
    <property type="entry name" value="Cell wall hydrolase SleB, domain 1"/>
    <property type="match status" value="1"/>
</dbReference>
<dbReference type="InterPro" id="IPR011105">
    <property type="entry name" value="Cell_wall_hydrolase_SleB"/>
</dbReference>
<dbReference type="RefSeq" id="WP_006856855.1">
    <property type="nucleotide sequence ID" value="NZ_CABIYH010000028.1"/>
</dbReference>
<dbReference type="STRING" id="166486.ERS852572_03123"/>
<dbReference type="EMBL" id="CYXZ01000028">
    <property type="protein sequence ID" value="CUN27740.1"/>
    <property type="molecule type" value="Genomic_DNA"/>
</dbReference>
<dbReference type="Proteomes" id="UP000283513">
    <property type="component" value="Unassembled WGS sequence"/>
</dbReference>
<dbReference type="EMBL" id="QSHO01000024">
    <property type="protein sequence ID" value="RHC12889.1"/>
    <property type="molecule type" value="Genomic_DNA"/>
</dbReference>
<protein>
    <submittedName>
        <fullName evidence="4">Cell wall hydrolase</fullName>
    </submittedName>
    <submittedName>
        <fullName evidence="3">Spore cortex-lytic enzyme</fullName>
    </submittedName>
</protein>
<dbReference type="OrthoDB" id="9785345at2"/>
<dbReference type="Proteomes" id="UP000284051">
    <property type="component" value="Unassembled WGS sequence"/>
</dbReference>
<keyword evidence="4" id="KW-0378">Hydrolase</keyword>
<accession>A0A173VLR2</accession>
<evidence type="ECO:0000259" key="2">
    <source>
        <dbReference type="Pfam" id="PF07486"/>
    </source>
</evidence>
<dbReference type="GO" id="GO:0016787">
    <property type="term" value="F:hydrolase activity"/>
    <property type="evidence" value="ECO:0007669"/>
    <property type="project" value="UniProtKB-KW"/>
</dbReference>
<proteinExistence type="predicted"/>
<dbReference type="InterPro" id="IPR042047">
    <property type="entry name" value="SleB_dom1"/>
</dbReference>
<evidence type="ECO:0000313" key="5">
    <source>
        <dbReference type="EMBL" id="RHG27714.1"/>
    </source>
</evidence>
<dbReference type="AlphaFoldDB" id="A0A173VLR2"/>
<evidence type="ECO:0000313" key="7">
    <source>
        <dbReference type="Proteomes" id="UP000283513"/>
    </source>
</evidence>
<reference evidence="3 6" key="1">
    <citation type="submission" date="2015-09" db="EMBL/GenBank/DDBJ databases">
        <authorList>
            <consortium name="Pathogen Informatics"/>
        </authorList>
    </citation>
    <scope>NUCLEOTIDE SEQUENCE [LARGE SCALE GENOMIC DNA]</scope>
    <source>
        <strain evidence="3 6">2789STDY5834960</strain>
    </source>
</reference>
<evidence type="ECO:0000256" key="1">
    <source>
        <dbReference type="SAM" id="SignalP"/>
    </source>
</evidence>
<feature type="domain" description="Cell wall hydrolase SleB" evidence="2">
    <location>
        <begin position="156"/>
        <end position="249"/>
    </location>
</feature>
<dbReference type="Pfam" id="PF07486">
    <property type="entry name" value="Hydrolase_2"/>
    <property type="match status" value="1"/>
</dbReference>
<dbReference type="Proteomes" id="UP000095350">
    <property type="component" value="Unassembled WGS sequence"/>
</dbReference>
<feature type="signal peptide" evidence="1">
    <location>
        <begin position="1"/>
        <end position="20"/>
    </location>
</feature>
<feature type="chain" id="PRO_5008013959" evidence="1">
    <location>
        <begin position="21"/>
        <end position="251"/>
    </location>
</feature>
<evidence type="ECO:0000313" key="8">
    <source>
        <dbReference type="Proteomes" id="UP000284051"/>
    </source>
</evidence>
<evidence type="ECO:0000313" key="6">
    <source>
        <dbReference type="Proteomes" id="UP000095350"/>
    </source>
</evidence>
<dbReference type="GeneID" id="61433642"/>
<sequence length="251" mass="28430">MRKRILGAAVLFSFIVSLTAASNMKEDVKIKEVPAMEGLAAGSIRFAHSFTPESDEKTGIEKKESMIVTSAYDDDLMQEKIRTTKETQMEETAQAVQETPAEQNAQTVQEAPAEQDAQIVQETQAAPATPENRWHITLSPDETELLARIVWLESQGEPVKGQQAVVEVVFNRMRSDVYPDTLYEVLSQKNPVQFCSFKNRDRAKPTQKEYDSIQQVLDGKTRILRDDTMYFSTFPLTEHVEVKIGGHYFCY</sequence>
<reference evidence="7 8" key="2">
    <citation type="submission" date="2018-08" db="EMBL/GenBank/DDBJ databases">
        <title>A genome reference for cultivated species of the human gut microbiota.</title>
        <authorList>
            <person name="Zou Y."/>
            <person name="Xue W."/>
            <person name="Luo G."/>
        </authorList>
    </citation>
    <scope>NUCLEOTIDE SEQUENCE [LARGE SCALE GENOMIC DNA]</scope>
    <source>
        <strain evidence="5 8">AM22-21LB</strain>
        <strain evidence="4 7">AM37-1AC</strain>
    </source>
</reference>
<keyword evidence="1" id="KW-0732">Signal</keyword>
<evidence type="ECO:0000313" key="3">
    <source>
        <dbReference type="EMBL" id="CUN27740.1"/>
    </source>
</evidence>
<evidence type="ECO:0000313" key="4">
    <source>
        <dbReference type="EMBL" id="RHC12889.1"/>
    </source>
</evidence>
<dbReference type="PaxDb" id="166486-ERS852572_03123"/>
<name>A0A173VLR2_9FIRM</name>
<organism evidence="3 6">
    <name type="scientific">Roseburia intestinalis</name>
    <dbReference type="NCBI Taxonomy" id="166486"/>
    <lineage>
        <taxon>Bacteria</taxon>
        <taxon>Bacillati</taxon>
        <taxon>Bacillota</taxon>
        <taxon>Clostridia</taxon>
        <taxon>Lachnospirales</taxon>
        <taxon>Lachnospiraceae</taxon>
        <taxon>Roseburia</taxon>
    </lineage>
</organism>